<dbReference type="EMBL" id="CM044703">
    <property type="protein sequence ID" value="KAI5673169.1"/>
    <property type="molecule type" value="Genomic_DNA"/>
</dbReference>
<proteinExistence type="predicted"/>
<evidence type="ECO:0000313" key="2">
    <source>
        <dbReference type="Proteomes" id="UP001060085"/>
    </source>
</evidence>
<gene>
    <name evidence="1" type="ORF">M9H77_13533</name>
</gene>
<name>A0ACC0BKN2_CATRO</name>
<reference evidence="2" key="1">
    <citation type="journal article" date="2023" name="Nat. Plants">
        <title>Single-cell RNA sequencing provides a high-resolution roadmap for understanding the multicellular compartmentation of specialized metabolism.</title>
        <authorList>
            <person name="Sun S."/>
            <person name="Shen X."/>
            <person name="Li Y."/>
            <person name="Li Y."/>
            <person name="Wang S."/>
            <person name="Li R."/>
            <person name="Zhang H."/>
            <person name="Shen G."/>
            <person name="Guo B."/>
            <person name="Wei J."/>
            <person name="Xu J."/>
            <person name="St-Pierre B."/>
            <person name="Chen S."/>
            <person name="Sun C."/>
        </authorList>
    </citation>
    <scope>NUCLEOTIDE SEQUENCE [LARGE SCALE GENOMIC DNA]</scope>
</reference>
<organism evidence="1 2">
    <name type="scientific">Catharanthus roseus</name>
    <name type="common">Madagascar periwinkle</name>
    <name type="synonym">Vinca rosea</name>
    <dbReference type="NCBI Taxonomy" id="4058"/>
    <lineage>
        <taxon>Eukaryota</taxon>
        <taxon>Viridiplantae</taxon>
        <taxon>Streptophyta</taxon>
        <taxon>Embryophyta</taxon>
        <taxon>Tracheophyta</taxon>
        <taxon>Spermatophyta</taxon>
        <taxon>Magnoliopsida</taxon>
        <taxon>eudicotyledons</taxon>
        <taxon>Gunneridae</taxon>
        <taxon>Pentapetalae</taxon>
        <taxon>asterids</taxon>
        <taxon>lamiids</taxon>
        <taxon>Gentianales</taxon>
        <taxon>Apocynaceae</taxon>
        <taxon>Rauvolfioideae</taxon>
        <taxon>Vinceae</taxon>
        <taxon>Catharanthinae</taxon>
        <taxon>Catharanthus</taxon>
    </lineage>
</organism>
<sequence>MGSGSPIDDLVESGTLRLLDWNDSMTYIQLGMRFVDKVPNWSISVGREYRVVKSKSNQWTAKYYHHSDFNYYSWYIHIKKKITYGHREITRFIKERTCRIQIQQNKHRNMSSKFILISISHLVANDLKIPVSNVIQEVQRMNNKSCSCGKWQTYTSPYSHALVVCRENDTRADTYVPDIYSRETYRRTYQTNFHPVLNENFLRDVPYNFTFYPPNMNKEQSRKQGTRFQGKMDYRNPDSLPRCSRCRMPGHNRKNCHNPGQAMYKFVFLKVL</sequence>
<keyword evidence="2" id="KW-1185">Reference proteome</keyword>
<accession>A0ACC0BKN2</accession>
<evidence type="ECO:0000313" key="1">
    <source>
        <dbReference type="EMBL" id="KAI5673169.1"/>
    </source>
</evidence>
<dbReference type="Proteomes" id="UP001060085">
    <property type="component" value="Linkage Group LG03"/>
</dbReference>
<protein>
    <submittedName>
        <fullName evidence="1">Uncharacterized protein</fullName>
    </submittedName>
</protein>
<comment type="caution">
    <text evidence="1">The sequence shown here is derived from an EMBL/GenBank/DDBJ whole genome shotgun (WGS) entry which is preliminary data.</text>
</comment>